<dbReference type="InterPro" id="IPR000531">
    <property type="entry name" value="Beta-barrel_TonB"/>
</dbReference>
<evidence type="ECO:0000256" key="5">
    <source>
        <dbReference type="ARBA" id="ARBA00022692"/>
    </source>
</evidence>
<keyword evidence="3 12" id="KW-1134">Transmembrane beta strand</keyword>
<dbReference type="GO" id="GO:0015344">
    <property type="term" value="F:siderophore uptake transmembrane transporter activity"/>
    <property type="evidence" value="ECO:0007669"/>
    <property type="project" value="TreeGrafter"/>
</dbReference>
<dbReference type="InterPro" id="IPR037066">
    <property type="entry name" value="Plug_dom_sf"/>
</dbReference>
<evidence type="ECO:0000259" key="14">
    <source>
        <dbReference type="SMART" id="SM00965"/>
    </source>
</evidence>
<evidence type="ECO:0000256" key="10">
    <source>
        <dbReference type="ARBA" id="ARBA00023170"/>
    </source>
</evidence>
<gene>
    <name evidence="15" type="ORF">E4021_13520</name>
</gene>
<dbReference type="Gene3D" id="2.170.130.10">
    <property type="entry name" value="TonB-dependent receptor, plug domain"/>
    <property type="match status" value="1"/>
</dbReference>
<evidence type="ECO:0000256" key="8">
    <source>
        <dbReference type="ARBA" id="ARBA00023077"/>
    </source>
</evidence>
<keyword evidence="2 12" id="KW-0813">Transport</keyword>
<evidence type="ECO:0000256" key="12">
    <source>
        <dbReference type="PROSITE-ProRule" id="PRU01360"/>
    </source>
</evidence>
<dbReference type="InterPro" id="IPR011662">
    <property type="entry name" value="Secretin/TonB_short_N"/>
</dbReference>
<dbReference type="Gene3D" id="3.55.50.30">
    <property type="match status" value="1"/>
</dbReference>
<keyword evidence="16" id="KW-1185">Reference proteome</keyword>
<evidence type="ECO:0000256" key="11">
    <source>
        <dbReference type="ARBA" id="ARBA00023237"/>
    </source>
</evidence>
<dbReference type="Proteomes" id="UP000308528">
    <property type="component" value="Unassembled WGS sequence"/>
</dbReference>
<keyword evidence="6 13" id="KW-0732">Signal</keyword>
<keyword evidence="8" id="KW-0798">TonB box</keyword>
<protein>
    <recommendedName>
        <fullName evidence="14">Secretin/TonB short N-terminal domain-containing protein</fullName>
    </recommendedName>
</protein>
<evidence type="ECO:0000256" key="6">
    <source>
        <dbReference type="ARBA" id="ARBA00022729"/>
    </source>
</evidence>
<dbReference type="PROSITE" id="PS52016">
    <property type="entry name" value="TONB_DEPENDENT_REC_3"/>
    <property type="match status" value="1"/>
</dbReference>
<evidence type="ECO:0000256" key="1">
    <source>
        <dbReference type="ARBA" id="ARBA00004571"/>
    </source>
</evidence>
<dbReference type="GO" id="GO:0009279">
    <property type="term" value="C:cell outer membrane"/>
    <property type="evidence" value="ECO:0007669"/>
    <property type="project" value="UniProtKB-SubCell"/>
</dbReference>
<evidence type="ECO:0000256" key="4">
    <source>
        <dbReference type="ARBA" id="ARBA00022496"/>
    </source>
</evidence>
<comment type="caution">
    <text evidence="15">The sequence shown here is derived from an EMBL/GenBank/DDBJ whole genome shotgun (WGS) entry which is preliminary data.</text>
</comment>
<keyword evidence="11 12" id="KW-0998">Cell outer membrane</keyword>
<dbReference type="Pfam" id="PF00593">
    <property type="entry name" value="TonB_dep_Rec_b-barrel"/>
    <property type="match status" value="1"/>
</dbReference>
<feature type="chain" id="PRO_5020246688" description="Secretin/TonB short N-terminal domain-containing protein" evidence="13">
    <location>
        <begin position="21"/>
        <end position="900"/>
    </location>
</feature>
<keyword evidence="5 12" id="KW-0812">Transmembrane</keyword>
<accession>A0A4S4NDZ9</accession>
<dbReference type="SUPFAM" id="SSF49464">
    <property type="entry name" value="Carboxypeptidase regulatory domain-like"/>
    <property type="match status" value="1"/>
</dbReference>
<dbReference type="GO" id="GO:0044718">
    <property type="term" value="P:siderophore transmembrane transport"/>
    <property type="evidence" value="ECO:0007669"/>
    <property type="project" value="TreeGrafter"/>
</dbReference>
<dbReference type="Gene3D" id="2.60.40.1120">
    <property type="entry name" value="Carboxypeptidase-like, regulatory domain"/>
    <property type="match status" value="1"/>
</dbReference>
<comment type="subcellular location">
    <subcellularLocation>
        <location evidence="1 12">Cell outer membrane</location>
        <topology evidence="1 12">Multi-pass membrane protein</topology>
    </subcellularLocation>
</comment>
<dbReference type="PANTHER" id="PTHR30069">
    <property type="entry name" value="TONB-DEPENDENT OUTER MEMBRANE RECEPTOR"/>
    <property type="match status" value="1"/>
</dbReference>
<reference evidence="15 16" key="1">
    <citation type="submission" date="2019-04" db="EMBL/GenBank/DDBJ databases">
        <title>Lewinella litorea sp. nov., isolated from a marine sand.</title>
        <authorList>
            <person name="Yoon J.-H."/>
        </authorList>
    </citation>
    <scope>NUCLEOTIDE SEQUENCE [LARGE SCALE GENOMIC DNA]</scope>
    <source>
        <strain evidence="15 16">HSMS-39</strain>
    </source>
</reference>
<name>A0A4S4NDZ9_9BACT</name>
<dbReference type="Pfam" id="PF07660">
    <property type="entry name" value="STN"/>
    <property type="match status" value="1"/>
</dbReference>
<keyword evidence="4" id="KW-0410">Iron transport</keyword>
<keyword evidence="7" id="KW-0408">Iron</keyword>
<dbReference type="InterPro" id="IPR036942">
    <property type="entry name" value="Beta-barrel_TonB_sf"/>
</dbReference>
<evidence type="ECO:0000256" key="13">
    <source>
        <dbReference type="SAM" id="SignalP"/>
    </source>
</evidence>
<evidence type="ECO:0000256" key="2">
    <source>
        <dbReference type="ARBA" id="ARBA00022448"/>
    </source>
</evidence>
<feature type="signal peptide" evidence="13">
    <location>
        <begin position="1"/>
        <end position="20"/>
    </location>
</feature>
<evidence type="ECO:0000313" key="15">
    <source>
        <dbReference type="EMBL" id="THH37709.1"/>
    </source>
</evidence>
<evidence type="ECO:0000256" key="7">
    <source>
        <dbReference type="ARBA" id="ARBA00023004"/>
    </source>
</evidence>
<keyword evidence="4" id="KW-0406">Ion transport</keyword>
<dbReference type="InterPro" id="IPR039426">
    <property type="entry name" value="TonB-dep_rcpt-like"/>
</dbReference>
<dbReference type="SUPFAM" id="SSF56935">
    <property type="entry name" value="Porins"/>
    <property type="match status" value="1"/>
</dbReference>
<evidence type="ECO:0000256" key="3">
    <source>
        <dbReference type="ARBA" id="ARBA00022452"/>
    </source>
</evidence>
<dbReference type="PANTHER" id="PTHR30069:SF29">
    <property type="entry name" value="HEMOGLOBIN AND HEMOGLOBIN-HAPTOGLOBIN-BINDING PROTEIN 1-RELATED"/>
    <property type="match status" value="1"/>
</dbReference>
<dbReference type="SMART" id="SM00965">
    <property type="entry name" value="STN"/>
    <property type="match status" value="1"/>
</dbReference>
<dbReference type="AlphaFoldDB" id="A0A4S4NDZ9"/>
<dbReference type="EMBL" id="SRSF01000006">
    <property type="protein sequence ID" value="THH37709.1"/>
    <property type="molecule type" value="Genomic_DNA"/>
</dbReference>
<keyword evidence="10" id="KW-0675">Receptor</keyword>
<dbReference type="OrthoDB" id="9758870at2"/>
<dbReference type="InterPro" id="IPR008969">
    <property type="entry name" value="CarboxyPept-like_regulatory"/>
</dbReference>
<organism evidence="15 16">
    <name type="scientific">Neolewinella litorea</name>
    <dbReference type="NCBI Taxonomy" id="2562452"/>
    <lineage>
        <taxon>Bacteria</taxon>
        <taxon>Pseudomonadati</taxon>
        <taxon>Bacteroidota</taxon>
        <taxon>Saprospiria</taxon>
        <taxon>Saprospirales</taxon>
        <taxon>Lewinellaceae</taxon>
        <taxon>Neolewinella</taxon>
    </lineage>
</organism>
<sequence>MKVHVHLLFFLSILSLSLSAQEEAGSIRLEDPAIGRAQALRELDRTTPMRVFWQEEQLKDERISLSLQNATPREALEAILAGTGLSFIAYRDVYVIGPAQTIGTEFDAAYYAAVAQQLDADPEGADDRGPESIGSFESLGASGTATVSGTVTDDGEPIIGATLRVEGTDLATTTDANGNYTLRVEPGQYRLQIAYIGYGRQEREIRVLGDGNYDIALRQAATDLQQVTVTEQAADANVGRVQAGVQRLDLAQLERLPTFMGETDVVKALLLNPGVSTIGEGATGFNVRGGEIDQNLLLQDYGILLNSSHALGFFSTYNADLLKSVDLYKANMPARFGGRLASVLDVQQRDGNFDHLRVKAGIGPVTGRVMLEGPIVKDRSSFIAGVRSSYTGWVLRLANQENVKNSSAFFVDGNLRLTQRIGTVGTLSLSGYGSEDQFTYNDAFGFRYRTLLGQGEYNHIFSDRLYGKVGLAYSDYQSRQTDLGATTGEVLDNGVAYLILKPQLTFEVSNDLQFSGGLEIDHYRVNPGERQPEGSESLVTPRALPQEEGVELSLFGEADYRFSDRFSVKAGLRYTNYRFLGGRTVTEYADGIPALGNETGTREYGPGETVAAYNSLQPRLSARYRVGRTGSIRTGYARTAQYLNQIYLSASPTPSSQFQLSTGYIPPFLSHNVSLGYFLNLDNNNVELGAELYARLIDQLWDYRDFADVIVNPQLETEIRVGEGRAYGLELSGKKKVGEINGLVSYTLSRTERRVPGINAGEYYSSNFDKPHNFVMTFNWNPNQRNTLTANFTYGTGRPITAPVGNYRVDNGLLVPVYTSRNSLRIPDYHRLDLAYTLGKSYNKKQTVQTSWTVSLYNVYARKNAFSVYYTQSADQTNVANRLAVLGTVFPAITLNIETR</sequence>
<evidence type="ECO:0000256" key="9">
    <source>
        <dbReference type="ARBA" id="ARBA00023136"/>
    </source>
</evidence>
<keyword evidence="9 12" id="KW-0472">Membrane</keyword>
<feature type="domain" description="Secretin/TonB short N-terminal" evidence="14">
    <location>
        <begin position="49"/>
        <end position="99"/>
    </location>
</feature>
<dbReference type="Pfam" id="PF13715">
    <property type="entry name" value="CarbopepD_reg_2"/>
    <property type="match status" value="1"/>
</dbReference>
<comment type="similarity">
    <text evidence="12">Belongs to the TonB-dependent receptor family.</text>
</comment>
<evidence type="ECO:0000313" key="16">
    <source>
        <dbReference type="Proteomes" id="UP000308528"/>
    </source>
</evidence>
<proteinExistence type="inferred from homology"/>
<dbReference type="RefSeq" id="WP_136459902.1">
    <property type="nucleotide sequence ID" value="NZ_SRSF01000006.1"/>
</dbReference>
<dbReference type="Gene3D" id="2.40.170.20">
    <property type="entry name" value="TonB-dependent receptor, beta-barrel domain"/>
    <property type="match status" value="1"/>
</dbReference>